<organism evidence="8">
    <name type="scientific">Nakamurella sp. A5-74</name>
    <dbReference type="NCBI Taxonomy" id="3158264"/>
    <lineage>
        <taxon>Bacteria</taxon>
        <taxon>Bacillati</taxon>
        <taxon>Actinomycetota</taxon>
        <taxon>Actinomycetes</taxon>
        <taxon>Nakamurellales</taxon>
        <taxon>Nakamurellaceae</taxon>
        <taxon>Nakamurella</taxon>
    </lineage>
</organism>
<evidence type="ECO:0000256" key="3">
    <source>
        <dbReference type="ARBA" id="ARBA00022741"/>
    </source>
</evidence>
<dbReference type="PANTHER" id="PTHR42781:SF4">
    <property type="entry name" value="SPERMIDINE_PUTRESCINE IMPORT ATP-BINDING PROTEIN POTA"/>
    <property type="match status" value="1"/>
</dbReference>
<reference evidence="8" key="1">
    <citation type="submission" date="2024-05" db="EMBL/GenBank/DDBJ databases">
        <authorList>
            <person name="Cai S.Y."/>
            <person name="Jin L.M."/>
            <person name="Li H.R."/>
        </authorList>
    </citation>
    <scope>NUCLEOTIDE SEQUENCE</scope>
    <source>
        <strain evidence="8">A5-74</strain>
    </source>
</reference>
<dbReference type="Pfam" id="PF03459">
    <property type="entry name" value="TOBE"/>
    <property type="match status" value="1"/>
</dbReference>
<dbReference type="Gene3D" id="2.40.50.100">
    <property type="match status" value="1"/>
</dbReference>
<dbReference type="InterPro" id="IPR027417">
    <property type="entry name" value="P-loop_NTPase"/>
</dbReference>
<dbReference type="InterPro" id="IPR005116">
    <property type="entry name" value="Transp-assoc_OB_typ1"/>
</dbReference>
<evidence type="ECO:0000259" key="6">
    <source>
        <dbReference type="PROSITE" id="PS50893"/>
    </source>
</evidence>
<evidence type="ECO:0000256" key="4">
    <source>
        <dbReference type="ARBA" id="ARBA00022840"/>
    </source>
</evidence>
<dbReference type="SMART" id="SM00382">
    <property type="entry name" value="AAA"/>
    <property type="match status" value="1"/>
</dbReference>
<dbReference type="GO" id="GO:0005524">
    <property type="term" value="F:ATP binding"/>
    <property type="evidence" value="ECO:0007669"/>
    <property type="project" value="UniProtKB-KW"/>
</dbReference>
<dbReference type="InterPro" id="IPR003593">
    <property type="entry name" value="AAA+_ATPase"/>
</dbReference>
<feature type="domain" description="ABC transporter" evidence="6">
    <location>
        <begin position="20"/>
        <end position="257"/>
    </location>
</feature>
<dbReference type="InterPro" id="IPR003439">
    <property type="entry name" value="ABC_transporter-like_ATP-bd"/>
</dbReference>
<sequence length="390" mass="39597">MTGPADGSAADIVGGTSDAVAGKSFVRARLLVPRAAFDVVADLTVERGEIVALLGPNGCGKSTILQALAGLLVPRELELRVAGRHIAGGGVFLPPERRRIGLMGQDPLLFPHLSAVENVAFGPRAAGVRAPAARAAAREWLGRLGLAAMVDRRPADLSGGQRQRVALARALAAEPDLLLLDEPLAAADIGTAGEIRHVLGQHLREAGQTTVLVTHEILDAAMLADRVLVMDAGRVVDSGPTQRMLTEPGSQFGAALAGLNLLLGTASDGSGLTGAGGLQAFGIAEEPLSDGVAAAAAFPPVAVSVSAVPTATGSVRVSEQPAATSVRNRWTAEVVAIEPGAGAVRIRTRLPGGVMIAADVTPAAVSAVPIVLGATVTLGVKATQVRLFAR</sequence>
<dbReference type="InterPro" id="IPR008995">
    <property type="entry name" value="Mo/tungstate-bd_C_term_dom"/>
</dbReference>
<evidence type="ECO:0000256" key="2">
    <source>
        <dbReference type="ARBA" id="ARBA00022505"/>
    </source>
</evidence>
<protein>
    <submittedName>
        <fullName evidence="8">ATP-binding cassette domain-containing protein</fullName>
    </submittedName>
</protein>
<dbReference type="PROSITE" id="PS00211">
    <property type="entry name" value="ABC_TRANSPORTER_1"/>
    <property type="match status" value="1"/>
</dbReference>
<proteinExistence type="predicted"/>
<dbReference type="PROSITE" id="PS51866">
    <property type="entry name" value="MOP"/>
    <property type="match status" value="1"/>
</dbReference>
<dbReference type="InterPro" id="IPR017871">
    <property type="entry name" value="ABC_transporter-like_CS"/>
</dbReference>
<gene>
    <name evidence="8" type="ORF">ABLG96_18105</name>
</gene>
<keyword evidence="4 8" id="KW-0067">ATP-binding</keyword>
<dbReference type="SUPFAM" id="SSF50331">
    <property type="entry name" value="MOP-like"/>
    <property type="match status" value="1"/>
</dbReference>
<dbReference type="RefSeq" id="WP_353648713.1">
    <property type="nucleotide sequence ID" value="NZ_CP159218.1"/>
</dbReference>
<evidence type="ECO:0000259" key="7">
    <source>
        <dbReference type="PROSITE" id="PS51866"/>
    </source>
</evidence>
<dbReference type="AlphaFoldDB" id="A0AAU8DLP8"/>
<dbReference type="InterPro" id="IPR050093">
    <property type="entry name" value="ABC_SmlMolc_Importer"/>
</dbReference>
<dbReference type="EMBL" id="CP159218">
    <property type="protein sequence ID" value="XCG63098.1"/>
    <property type="molecule type" value="Genomic_DNA"/>
</dbReference>
<dbReference type="GO" id="GO:0016887">
    <property type="term" value="F:ATP hydrolysis activity"/>
    <property type="evidence" value="ECO:0007669"/>
    <property type="project" value="InterPro"/>
</dbReference>
<dbReference type="GO" id="GO:0015689">
    <property type="term" value="P:molybdate ion transport"/>
    <property type="evidence" value="ECO:0007669"/>
    <property type="project" value="InterPro"/>
</dbReference>
<dbReference type="PROSITE" id="PS50893">
    <property type="entry name" value="ABC_TRANSPORTER_2"/>
    <property type="match status" value="1"/>
</dbReference>
<name>A0AAU8DLP8_9ACTN</name>
<feature type="domain" description="Mop" evidence="7">
    <location>
        <begin position="323"/>
        <end position="389"/>
    </location>
</feature>
<dbReference type="Gene3D" id="3.40.50.300">
    <property type="entry name" value="P-loop containing nucleotide triphosphate hydrolases"/>
    <property type="match status" value="1"/>
</dbReference>
<keyword evidence="2 5" id="KW-0500">Molybdenum</keyword>
<evidence type="ECO:0000256" key="1">
    <source>
        <dbReference type="ARBA" id="ARBA00022448"/>
    </source>
</evidence>
<evidence type="ECO:0000313" key="8">
    <source>
        <dbReference type="EMBL" id="XCG63098.1"/>
    </source>
</evidence>
<dbReference type="PANTHER" id="PTHR42781">
    <property type="entry name" value="SPERMIDINE/PUTRESCINE IMPORT ATP-BINDING PROTEIN POTA"/>
    <property type="match status" value="1"/>
</dbReference>
<keyword evidence="3" id="KW-0547">Nucleotide-binding</keyword>
<accession>A0AAU8DLP8</accession>
<dbReference type="InterPro" id="IPR004606">
    <property type="entry name" value="Mop_domain"/>
</dbReference>
<dbReference type="Pfam" id="PF00005">
    <property type="entry name" value="ABC_tran"/>
    <property type="match status" value="1"/>
</dbReference>
<keyword evidence="1" id="KW-0813">Transport</keyword>
<dbReference type="SUPFAM" id="SSF52540">
    <property type="entry name" value="P-loop containing nucleoside triphosphate hydrolases"/>
    <property type="match status" value="1"/>
</dbReference>
<evidence type="ECO:0000256" key="5">
    <source>
        <dbReference type="PROSITE-ProRule" id="PRU01213"/>
    </source>
</evidence>